<evidence type="ECO:0000313" key="3">
    <source>
        <dbReference type="Proteomes" id="UP000060630"/>
    </source>
</evidence>
<sequence length="101" mass="11773">MRALTRTIEMTQTDDSRDVFNYQLLARLQQDCEYYLGFGHRAKKHLWAGDEAEQIQKMKELYEGFSEKPEWLTLEDIERYEAAMITAVEPSPSASTPLPKD</sequence>
<dbReference type="AlphaFoldDB" id="A0A119HFR2"/>
<proteinExistence type="predicted"/>
<dbReference type="Pfam" id="PF18824">
    <property type="entry name" value="LPD11"/>
    <property type="match status" value="1"/>
</dbReference>
<name>A0A119HFR2_9BURK</name>
<evidence type="ECO:0000313" key="2">
    <source>
        <dbReference type="EMBL" id="KWA84344.1"/>
    </source>
</evidence>
<feature type="domain" description="Large polyvalent protein-associated" evidence="1">
    <location>
        <begin position="20"/>
        <end position="84"/>
    </location>
</feature>
<evidence type="ECO:0000259" key="1">
    <source>
        <dbReference type="Pfam" id="PF18824"/>
    </source>
</evidence>
<comment type="caution">
    <text evidence="2">The sequence shown here is derived from an EMBL/GenBank/DDBJ whole genome shotgun (WGS) entry which is preliminary data.</text>
</comment>
<dbReference type="EMBL" id="LPHD01000049">
    <property type="protein sequence ID" value="KWA84344.1"/>
    <property type="molecule type" value="Genomic_DNA"/>
</dbReference>
<organism evidence="2 3">
    <name type="scientific">Burkholderia ubonensis</name>
    <dbReference type="NCBI Taxonomy" id="101571"/>
    <lineage>
        <taxon>Bacteria</taxon>
        <taxon>Pseudomonadati</taxon>
        <taxon>Pseudomonadota</taxon>
        <taxon>Betaproteobacteria</taxon>
        <taxon>Burkholderiales</taxon>
        <taxon>Burkholderiaceae</taxon>
        <taxon>Burkholderia</taxon>
        <taxon>Burkholderia cepacia complex</taxon>
    </lineage>
</organism>
<dbReference type="InterPro" id="IPR040789">
    <property type="entry name" value="LPD11"/>
</dbReference>
<gene>
    <name evidence="2" type="ORF">WL29_21715</name>
</gene>
<reference evidence="2 3" key="1">
    <citation type="submission" date="2015-11" db="EMBL/GenBank/DDBJ databases">
        <title>Expanding the genomic diversity of Burkholderia species for the development of highly accurate diagnostics.</title>
        <authorList>
            <person name="Sahl J."/>
            <person name="Keim P."/>
            <person name="Wagner D."/>
        </authorList>
    </citation>
    <scope>NUCLEOTIDE SEQUENCE [LARGE SCALE GENOMIC DNA]</scope>
    <source>
        <strain evidence="2 3">MSMB2087WGS</strain>
    </source>
</reference>
<accession>A0A119HFR2</accession>
<protein>
    <recommendedName>
        <fullName evidence="1">Large polyvalent protein-associated domain-containing protein</fullName>
    </recommendedName>
</protein>
<dbReference type="Proteomes" id="UP000060630">
    <property type="component" value="Unassembled WGS sequence"/>
</dbReference>